<evidence type="ECO:0000313" key="6">
    <source>
        <dbReference type="EMBL" id="EOA13644.1"/>
    </source>
</evidence>
<dbReference type="SUPFAM" id="SSF51197">
    <property type="entry name" value="Clavaminate synthase-like"/>
    <property type="match status" value="1"/>
</dbReference>
<dbReference type="STRING" id="81985.R0GAL3"/>
<evidence type="ECO:0000256" key="3">
    <source>
        <dbReference type="ARBA" id="ARBA00023004"/>
    </source>
</evidence>
<gene>
    <name evidence="6" type="ORF">CARUB_v10026716mg</name>
</gene>
<dbReference type="Proteomes" id="UP000029121">
    <property type="component" value="Unassembled WGS sequence"/>
</dbReference>
<dbReference type="EMBL" id="KB870812">
    <property type="protein sequence ID" value="EOA13644.1"/>
    <property type="molecule type" value="Genomic_DNA"/>
</dbReference>
<dbReference type="PANTHER" id="PTHR47991">
    <property type="entry name" value="OXOGLUTARATE/IRON-DEPENDENT DIOXYGENASE"/>
    <property type="match status" value="1"/>
</dbReference>
<dbReference type="eggNOG" id="KOG0143">
    <property type="taxonomic scope" value="Eukaryota"/>
</dbReference>
<evidence type="ECO:0000256" key="1">
    <source>
        <dbReference type="ARBA" id="ARBA00008056"/>
    </source>
</evidence>
<comment type="similarity">
    <text evidence="1 4">Belongs to the iron/ascorbate-dependent oxidoreductase family.</text>
</comment>
<keyword evidence="2 4" id="KW-0479">Metal-binding</keyword>
<dbReference type="PROSITE" id="PS51471">
    <property type="entry name" value="FE2OG_OXY"/>
    <property type="match status" value="1"/>
</dbReference>
<feature type="domain" description="Fe2OG dioxygenase" evidence="5">
    <location>
        <begin position="206"/>
        <end position="303"/>
    </location>
</feature>
<dbReference type="AlphaFoldDB" id="R0GAL3"/>
<dbReference type="InterPro" id="IPR005123">
    <property type="entry name" value="Oxoglu/Fe-dep_dioxygenase_dom"/>
</dbReference>
<dbReference type="GO" id="GO:0016491">
    <property type="term" value="F:oxidoreductase activity"/>
    <property type="evidence" value="ECO:0007669"/>
    <property type="project" value="UniProtKB-KW"/>
</dbReference>
<protein>
    <recommendedName>
        <fullName evidence="5">Fe2OG dioxygenase domain-containing protein</fullName>
    </recommendedName>
</protein>
<dbReference type="Gene3D" id="2.60.120.330">
    <property type="entry name" value="B-lactam Antibiotic, Isopenicillin N Synthase, Chain"/>
    <property type="match status" value="1"/>
</dbReference>
<dbReference type="Pfam" id="PF03171">
    <property type="entry name" value="2OG-FeII_Oxy"/>
    <property type="match status" value="1"/>
</dbReference>
<reference evidence="7" key="1">
    <citation type="journal article" date="2013" name="Nat. Genet.">
        <title>The Capsella rubella genome and the genomic consequences of rapid mating system evolution.</title>
        <authorList>
            <person name="Slotte T."/>
            <person name="Hazzouri K.M."/>
            <person name="Agren J.A."/>
            <person name="Koenig D."/>
            <person name="Maumus F."/>
            <person name="Guo Y.L."/>
            <person name="Steige K."/>
            <person name="Platts A.E."/>
            <person name="Escobar J.S."/>
            <person name="Newman L.K."/>
            <person name="Wang W."/>
            <person name="Mandakova T."/>
            <person name="Vello E."/>
            <person name="Smith L.M."/>
            <person name="Henz S.R."/>
            <person name="Steffen J."/>
            <person name="Takuno S."/>
            <person name="Brandvain Y."/>
            <person name="Coop G."/>
            <person name="Andolfatto P."/>
            <person name="Hu T.T."/>
            <person name="Blanchette M."/>
            <person name="Clark R.M."/>
            <person name="Quesneville H."/>
            <person name="Nordborg M."/>
            <person name="Gaut B.S."/>
            <person name="Lysak M.A."/>
            <person name="Jenkins J."/>
            <person name="Grimwood J."/>
            <person name="Chapman J."/>
            <person name="Prochnik S."/>
            <person name="Shu S."/>
            <person name="Rokhsar D."/>
            <person name="Schmutz J."/>
            <person name="Weigel D."/>
            <person name="Wright S.I."/>
        </authorList>
    </citation>
    <scope>NUCLEOTIDE SEQUENCE [LARGE SCALE GENOMIC DNA]</scope>
    <source>
        <strain evidence="7">cv. Monte Gargano</strain>
    </source>
</reference>
<keyword evidence="4" id="KW-0560">Oxidoreductase</keyword>
<sequence length="343" mass="39653">MHKMWSRTNQIETRQTITLQRPPKRSKQIHIVCGQAMNVKRDQQYTSPPSLLTETIPIIDLSDPNDELVTHKLVKASEEWGVFQVVNHGIPVYLMQQLRELGRQFFELPESEKESVTRPADSQDIEGYFTKNPKHLKAWNDHLIHNLWPPSSINYRYWPKNPVDYRKVTEEYTRNVTKLTDKILGYLSKGLGLRREALKEGLGGDKILYLMRINYYPPSDSVIGAPAHADLCALTLIISNEVPGLQVFKGDHWFDVEYISSAIVVLISDQIMRMSNGRYKSVLHRSVMNKEKTRMSWPVLIEPDHDLVVGPLPDLTGEENPPKFESLAFEDYVHRKLNKLLRD</sequence>
<evidence type="ECO:0000313" key="7">
    <source>
        <dbReference type="Proteomes" id="UP000029121"/>
    </source>
</evidence>
<dbReference type="InterPro" id="IPR050295">
    <property type="entry name" value="Plant_2OG-oxidoreductases"/>
</dbReference>
<dbReference type="InterPro" id="IPR027443">
    <property type="entry name" value="IPNS-like_sf"/>
</dbReference>
<keyword evidence="7" id="KW-1185">Reference proteome</keyword>
<proteinExistence type="inferred from homology"/>
<name>R0GAL3_9BRAS</name>
<accession>R0GAL3</accession>
<keyword evidence="3 4" id="KW-0408">Iron</keyword>
<evidence type="ECO:0000259" key="5">
    <source>
        <dbReference type="PROSITE" id="PS51471"/>
    </source>
</evidence>
<dbReference type="GO" id="GO:0046872">
    <property type="term" value="F:metal ion binding"/>
    <property type="evidence" value="ECO:0007669"/>
    <property type="project" value="UniProtKB-KW"/>
</dbReference>
<evidence type="ECO:0000256" key="4">
    <source>
        <dbReference type="RuleBase" id="RU003682"/>
    </source>
</evidence>
<dbReference type="InterPro" id="IPR026992">
    <property type="entry name" value="DIOX_N"/>
</dbReference>
<evidence type="ECO:0000256" key="2">
    <source>
        <dbReference type="ARBA" id="ARBA00022723"/>
    </source>
</evidence>
<dbReference type="InterPro" id="IPR044861">
    <property type="entry name" value="IPNS-like_FE2OG_OXY"/>
</dbReference>
<organism evidence="6 7">
    <name type="scientific">Capsella rubella</name>
    <dbReference type="NCBI Taxonomy" id="81985"/>
    <lineage>
        <taxon>Eukaryota</taxon>
        <taxon>Viridiplantae</taxon>
        <taxon>Streptophyta</taxon>
        <taxon>Embryophyta</taxon>
        <taxon>Tracheophyta</taxon>
        <taxon>Spermatophyta</taxon>
        <taxon>Magnoliopsida</taxon>
        <taxon>eudicotyledons</taxon>
        <taxon>Gunneridae</taxon>
        <taxon>Pentapetalae</taxon>
        <taxon>rosids</taxon>
        <taxon>malvids</taxon>
        <taxon>Brassicales</taxon>
        <taxon>Brassicaceae</taxon>
        <taxon>Camelineae</taxon>
        <taxon>Capsella</taxon>
    </lineage>
</organism>
<dbReference type="Pfam" id="PF14226">
    <property type="entry name" value="DIOX_N"/>
    <property type="match status" value="1"/>
</dbReference>